<sequence>MERKYNYWNIPPIVFWWVQVLSHEKIQIKKSFRKDNEELLSIFRASLALRPLGAPTKNCVSSSSSIVLRDWVCGVHMVMYSEFSAFIPLYV</sequence>
<evidence type="ECO:0000313" key="1">
    <source>
        <dbReference type="EMBL" id="CAD7397232.1"/>
    </source>
</evidence>
<gene>
    <name evidence="1" type="ORF">TCEB3V08_LOCUS3993</name>
</gene>
<proteinExistence type="predicted"/>
<dbReference type="EMBL" id="OC317493">
    <property type="protein sequence ID" value="CAD7397232.1"/>
    <property type="molecule type" value="Genomic_DNA"/>
</dbReference>
<organism evidence="1">
    <name type="scientific">Timema cristinae</name>
    <name type="common">Walking stick</name>
    <dbReference type="NCBI Taxonomy" id="61476"/>
    <lineage>
        <taxon>Eukaryota</taxon>
        <taxon>Metazoa</taxon>
        <taxon>Ecdysozoa</taxon>
        <taxon>Arthropoda</taxon>
        <taxon>Hexapoda</taxon>
        <taxon>Insecta</taxon>
        <taxon>Pterygota</taxon>
        <taxon>Neoptera</taxon>
        <taxon>Polyneoptera</taxon>
        <taxon>Phasmatodea</taxon>
        <taxon>Timematodea</taxon>
        <taxon>Timematoidea</taxon>
        <taxon>Timematidae</taxon>
        <taxon>Timema</taxon>
    </lineage>
</organism>
<protein>
    <submittedName>
        <fullName evidence="1">Uncharacterized protein</fullName>
    </submittedName>
</protein>
<name>A0A7R9CM20_TIMCR</name>
<accession>A0A7R9CM20</accession>
<dbReference type="AlphaFoldDB" id="A0A7R9CM20"/>
<reference evidence="1" key="1">
    <citation type="submission" date="2020-11" db="EMBL/GenBank/DDBJ databases">
        <authorList>
            <person name="Tran Van P."/>
        </authorList>
    </citation>
    <scope>NUCLEOTIDE SEQUENCE</scope>
</reference>